<proteinExistence type="predicted"/>
<gene>
    <name evidence="2" type="ORF">Prudu_018625</name>
</gene>
<dbReference type="EMBL" id="AP019303">
    <property type="protein sequence ID" value="BBH06865.1"/>
    <property type="molecule type" value="Genomic_DNA"/>
</dbReference>
<dbReference type="AlphaFoldDB" id="A0A4Y1RSF4"/>
<evidence type="ECO:0000313" key="2">
    <source>
        <dbReference type="EMBL" id="BBH06865.1"/>
    </source>
</evidence>
<reference evidence="2" key="1">
    <citation type="journal article" date="2019" name="Science">
        <title>Mutation of a bHLH transcription factor allowed almond domestication.</title>
        <authorList>
            <person name="Sanchez-Perez R."/>
            <person name="Pavan S."/>
            <person name="Mazzeo R."/>
            <person name="Moldovan C."/>
            <person name="Aiese Cigliano R."/>
            <person name="Del Cueto J."/>
            <person name="Ricciardi F."/>
            <person name="Lotti C."/>
            <person name="Ricciardi L."/>
            <person name="Dicenta F."/>
            <person name="Lopez-Marques R.L."/>
            <person name="Lindberg Moller B."/>
        </authorList>
    </citation>
    <scope>NUCLEOTIDE SEQUENCE</scope>
</reference>
<sequence>MDFSLFLSLSRRTLVVRPFAFNTTARPPQAEPISAAGTIGSASLSSSKPDRPPPLGRPELIGKPCFPTEVRPSPPDFLARISPRFSTKSIEHQGSGRTAAETFEGRRSARDPHRAIQSFRVTT</sequence>
<feature type="region of interest" description="Disordered" evidence="1">
    <location>
        <begin position="25"/>
        <end position="73"/>
    </location>
</feature>
<feature type="compositionally biased region" description="Basic and acidic residues" evidence="1">
    <location>
        <begin position="103"/>
        <end position="114"/>
    </location>
</feature>
<protein>
    <submittedName>
        <fullName evidence="2">Uncharacterized protein</fullName>
    </submittedName>
</protein>
<organism evidence="2">
    <name type="scientific">Prunus dulcis</name>
    <name type="common">Almond</name>
    <name type="synonym">Amygdalus dulcis</name>
    <dbReference type="NCBI Taxonomy" id="3755"/>
    <lineage>
        <taxon>Eukaryota</taxon>
        <taxon>Viridiplantae</taxon>
        <taxon>Streptophyta</taxon>
        <taxon>Embryophyta</taxon>
        <taxon>Tracheophyta</taxon>
        <taxon>Spermatophyta</taxon>
        <taxon>Magnoliopsida</taxon>
        <taxon>eudicotyledons</taxon>
        <taxon>Gunneridae</taxon>
        <taxon>Pentapetalae</taxon>
        <taxon>rosids</taxon>
        <taxon>fabids</taxon>
        <taxon>Rosales</taxon>
        <taxon>Rosaceae</taxon>
        <taxon>Amygdaloideae</taxon>
        <taxon>Amygdaleae</taxon>
        <taxon>Prunus</taxon>
    </lineage>
</organism>
<evidence type="ECO:0000256" key="1">
    <source>
        <dbReference type="SAM" id="MobiDB-lite"/>
    </source>
</evidence>
<name>A0A4Y1RSF4_PRUDU</name>
<accession>A0A4Y1RSF4</accession>
<feature type="region of interest" description="Disordered" evidence="1">
    <location>
        <begin position="87"/>
        <end position="123"/>
    </location>
</feature>